<dbReference type="FunFam" id="1.25.40.540:FF:000003">
    <property type="entry name" value="Immunoglobulin (CD79A)-binding protein 1"/>
    <property type="match status" value="1"/>
</dbReference>
<dbReference type="AlphaFoldDB" id="A0A8C0RH79"/>
<protein>
    <recommendedName>
        <fullName evidence="5">Acyltransferase</fullName>
        <ecNumber evidence="5">2.3.1.-</ecNumber>
    </recommendedName>
</protein>
<dbReference type="Ensembl" id="ENSCAFT00030019637.1">
    <property type="protein sequence ID" value="ENSCAFP00030017126.1"/>
    <property type="gene ID" value="ENSCAFG00030010431.1"/>
</dbReference>
<dbReference type="OrthoDB" id="264532at2759"/>
<keyword evidence="5" id="KW-0256">Endoplasmic reticulum</keyword>
<dbReference type="InterPro" id="IPR007304">
    <property type="entry name" value="TAP46-like"/>
</dbReference>
<dbReference type="Gene3D" id="1.25.40.540">
    <property type="entry name" value="TAP42-like family"/>
    <property type="match status" value="1"/>
</dbReference>
<keyword evidence="2 5" id="KW-0808">Transferase</keyword>
<comment type="similarity">
    <text evidence="1 5">Belongs to the diacylglycerol acyltransferase family.</text>
</comment>
<evidence type="ECO:0000313" key="7">
    <source>
        <dbReference type="Proteomes" id="UP000694429"/>
    </source>
</evidence>
<dbReference type="CDD" id="cd07987">
    <property type="entry name" value="LPLAT_MGAT-like"/>
    <property type="match status" value="1"/>
</dbReference>
<dbReference type="PANTHER" id="PTHR10933">
    <property type="entry name" value="IMMUNOGLOBULIN-BINDING PROTEIN 1"/>
    <property type="match status" value="1"/>
</dbReference>
<proteinExistence type="inferred from homology"/>
<dbReference type="PANTHER" id="PTHR10933:SF9">
    <property type="entry name" value="IMMUNOGLOBULIN-BINDING PROTEIN 1"/>
    <property type="match status" value="1"/>
</dbReference>
<comment type="similarity">
    <text evidence="4">Belongs to the IGBP1/TAP42 family.</text>
</comment>
<dbReference type="GO" id="GO:0005789">
    <property type="term" value="C:endoplasmic reticulum membrane"/>
    <property type="evidence" value="ECO:0007669"/>
    <property type="project" value="UniProtKB-SubCell"/>
</dbReference>
<dbReference type="Proteomes" id="UP000694429">
    <property type="component" value="Chromosome X"/>
</dbReference>
<comment type="subcellular location">
    <subcellularLocation>
        <location evidence="5">Endoplasmic reticulum membrane</location>
        <topology evidence="5">Multi-pass membrane protein</topology>
    </subcellularLocation>
</comment>
<dbReference type="InterPro" id="IPR038511">
    <property type="entry name" value="TAP42/TAP46-like_sf"/>
</dbReference>
<keyword evidence="3" id="KW-0012">Acyltransferase</keyword>
<evidence type="ECO:0000256" key="3">
    <source>
        <dbReference type="ARBA" id="ARBA00023315"/>
    </source>
</evidence>
<dbReference type="EC" id="2.3.1.-" evidence="5"/>
<evidence type="ECO:0000256" key="5">
    <source>
        <dbReference type="RuleBase" id="RU367023"/>
    </source>
</evidence>
<organism evidence="6 7">
    <name type="scientific">Canis lupus familiaris</name>
    <name type="common">Dog</name>
    <name type="synonym">Canis familiaris</name>
    <dbReference type="NCBI Taxonomy" id="9615"/>
    <lineage>
        <taxon>Eukaryota</taxon>
        <taxon>Metazoa</taxon>
        <taxon>Chordata</taxon>
        <taxon>Craniata</taxon>
        <taxon>Vertebrata</taxon>
        <taxon>Euteleostomi</taxon>
        <taxon>Mammalia</taxon>
        <taxon>Eutheria</taxon>
        <taxon>Laurasiatheria</taxon>
        <taxon>Carnivora</taxon>
        <taxon>Caniformia</taxon>
        <taxon>Canidae</taxon>
        <taxon>Canis</taxon>
    </lineage>
</organism>
<name>A0A8C0RH79_CANLF</name>
<sequence length="492" mass="55977">MATAEDELLLPRLPELFETSKQLLDEVEVATEPTGSRIIQDKVSKGLDLLKKAAEMLSQLDLFSRNEDLEEIASTDLKYLMVPAFQGALTMKQVNPSKRLDHLEWAREHFLNYLTQCQYYHVAEFELPKTKNNSTDNNTASSSMAYPSLVAMASQRQAKIERYKQKKEVEHRLSALKSAVESGQADDERVREYYLLHLRRWIGISLEEIESIDQEIKILREKDSSKEESTSYSSHQDRPPMKPFVLTRNVAQAKVFGAGYPSLASMTVNDWYDQHQKYGVLPDQGVAKTTPGAIPVLLIPYFLVFTKLWILSVLTLAWLAYDWNTHSQGGRRSAWVRNWTLWKYFQNYFPIKLVKTHDLPPKHNYIIANHPHGIVSYGVFINFATEATGFAQIFPAITPSIGTLEWIFWIPIVRDYVMSMGVCPVSGLALKYLLTQKDSGNAVVIVVGGAAEALLCRPGVSTIYLKERKGFVKLALKTGWVPRFWCPIVRVP</sequence>
<dbReference type="Gene3D" id="6.10.250.1140">
    <property type="match status" value="1"/>
</dbReference>
<evidence type="ECO:0000256" key="4">
    <source>
        <dbReference type="ARBA" id="ARBA00034730"/>
    </source>
</evidence>
<dbReference type="GO" id="GO:0009966">
    <property type="term" value="P:regulation of signal transduction"/>
    <property type="evidence" value="ECO:0007669"/>
    <property type="project" value="InterPro"/>
</dbReference>
<dbReference type="InterPro" id="IPR007130">
    <property type="entry name" value="DAGAT"/>
</dbReference>
<accession>A0A8C0RH79</accession>
<dbReference type="GO" id="GO:0008374">
    <property type="term" value="F:O-acyltransferase activity"/>
    <property type="evidence" value="ECO:0007669"/>
    <property type="project" value="InterPro"/>
</dbReference>
<evidence type="ECO:0000256" key="2">
    <source>
        <dbReference type="ARBA" id="ARBA00022679"/>
    </source>
</evidence>
<reference evidence="6" key="2">
    <citation type="submission" date="2025-08" db="UniProtKB">
        <authorList>
            <consortium name="Ensembl"/>
        </authorList>
    </citation>
    <scope>IDENTIFICATION</scope>
</reference>
<gene>
    <name evidence="6" type="primary">DGAT2L6</name>
</gene>
<evidence type="ECO:0000256" key="1">
    <source>
        <dbReference type="ARBA" id="ARBA00005420"/>
    </source>
</evidence>
<reference evidence="6" key="1">
    <citation type="submission" date="2019-03" db="EMBL/GenBank/DDBJ databases">
        <authorList>
            <person name="Warren W.C."/>
            <person name="Johnson G.S."/>
        </authorList>
    </citation>
    <scope>NUCLEOTIDE SEQUENCE [LARGE SCALE GENOMIC DNA]</scope>
    <source>
        <strain evidence="6">Basenji</strain>
    </source>
</reference>
<evidence type="ECO:0000313" key="6">
    <source>
        <dbReference type="Ensembl" id="ENSCAFP00030017126.1"/>
    </source>
</evidence>
<dbReference type="Pfam" id="PF03982">
    <property type="entry name" value="DAGAT"/>
    <property type="match status" value="1"/>
</dbReference>
<dbReference type="Pfam" id="PF04177">
    <property type="entry name" value="TAP42"/>
    <property type="match status" value="1"/>
</dbReference>